<sequence>MSVGLLLTAVACGFDVQTLQPYTPSDGLNADAGGVKIRNLMLLSHADGEAILSGSLVAYDRDALNSVSGTVVKADGTDGSSLTSSMANPVGLGNGVLVVLTDRAPIVLKGADLKPGLEAKLVLTFSRAGEVKLTVPVVDANLPSYQTVSPAPSATPSS</sequence>
<gene>
    <name evidence="1" type="ORF">JOE57_001225</name>
</gene>
<keyword evidence="2" id="KW-1185">Reference proteome</keyword>
<comment type="caution">
    <text evidence="1">The sequence shown here is derived from an EMBL/GenBank/DDBJ whole genome shotgun (WGS) entry which is preliminary data.</text>
</comment>
<accession>A0ABS2RK25</accession>
<dbReference type="RefSeq" id="WP_204916866.1">
    <property type="nucleotide sequence ID" value="NZ_BAAAQP010000011.1"/>
</dbReference>
<organism evidence="1 2">
    <name type="scientific">Microlunatus panaciterrae</name>
    <dbReference type="NCBI Taxonomy" id="400768"/>
    <lineage>
        <taxon>Bacteria</taxon>
        <taxon>Bacillati</taxon>
        <taxon>Actinomycetota</taxon>
        <taxon>Actinomycetes</taxon>
        <taxon>Propionibacteriales</taxon>
        <taxon>Propionibacteriaceae</taxon>
        <taxon>Microlunatus</taxon>
    </lineage>
</organism>
<evidence type="ECO:0000313" key="1">
    <source>
        <dbReference type="EMBL" id="MBM7798304.1"/>
    </source>
</evidence>
<dbReference type="EMBL" id="JAFBCF010000001">
    <property type="protein sequence ID" value="MBM7798304.1"/>
    <property type="molecule type" value="Genomic_DNA"/>
</dbReference>
<evidence type="ECO:0008006" key="3">
    <source>
        <dbReference type="Google" id="ProtNLM"/>
    </source>
</evidence>
<proteinExistence type="predicted"/>
<protein>
    <recommendedName>
        <fullName evidence="3">Copper(I)-binding protein</fullName>
    </recommendedName>
</protein>
<name>A0ABS2RK25_9ACTN</name>
<reference evidence="1 2" key="1">
    <citation type="submission" date="2021-01" db="EMBL/GenBank/DDBJ databases">
        <title>Sequencing the genomes of 1000 actinobacteria strains.</title>
        <authorList>
            <person name="Klenk H.-P."/>
        </authorList>
    </citation>
    <scope>NUCLEOTIDE SEQUENCE [LARGE SCALE GENOMIC DNA]</scope>
    <source>
        <strain evidence="1 2">DSM 18662</strain>
    </source>
</reference>
<evidence type="ECO:0000313" key="2">
    <source>
        <dbReference type="Proteomes" id="UP000704762"/>
    </source>
</evidence>
<dbReference type="Proteomes" id="UP000704762">
    <property type="component" value="Unassembled WGS sequence"/>
</dbReference>